<name>A0A0C9X8X5_9AGAR</name>
<keyword evidence="2" id="KW-1185">Reference proteome</keyword>
<proteinExistence type="predicted"/>
<dbReference type="Proteomes" id="UP000054477">
    <property type="component" value="Unassembled WGS sequence"/>
</dbReference>
<reference evidence="1 2" key="1">
    <citation type="submission" date="2014-04" db="EMBL/GenBank/DDBJ databases">
        <authorList>
            <consortium name="DOE Joint Genome Institute"/>
            <person name="Kuo A."/>
            <person name="Kohler A."/>
            <person name="Nagy L.G."/>
            <person name="Floudas D."/>
            <person name="Copeland A."/>
            <person name="Barry K.W."/>
            <person name="Cichocki N."/>
            <person name="Veneault-Fourrey C."/>
            <person name="LaButti K."/>
            <person name="Lindquist E.A."/>
            <person name="Lipzen A."/>
            <person name="Lundell T."/>
            <person name="Morin E."/>
            <person name="Murat C."/>
            <person name="Sun H."/>
            <person name="Tunlid A."/>
            <person name="Henrissat B."/>
            <person name="Grigoriev I.V."/>
            <person name="Hibbett D.S."/>
            <person name="Martin F."/>
            <person name="Nordberg H.P."/>
            <person name="Cantor M.N."/>
            <person name="Hua S.X."/>
        </authorList>
    </citation>
    <scope>NUCLEOTIDE SEQUENCE [LARGE SCALE GENOMIC DNA]</scope>
    <source>
        <strain evidence="1 2">LaAM-08-1</strain>
    </source>
</reference>
<protein>
    <submittedName>
        <fullName evidence="1">Uncharacterized protein</fullName>
    </submittedName>
</protein>
<sequence length="87" mass="9324">MAINTSASNLTLGSVALKVLDERASRALAASGGHCSGDLHILVVYLQSENIMWVVFLAFLLQTFPNDVTKQIACPTACQEGFWASLP</sequence>
<accession>A0A0C9X8X5</accession>
<dbReference type="HOGENOM" id="CLU_2483717_0_0_1"/>
<reference evidence="2" key="2">
    <citation type="submission" date="2015-01" db="EMBL/GenBank/DDBJ databases">
        <title>Evolutionary Origins and Diversification of the Mycorrhizal Mutualists.</title>
        <authorList>
            <consortium name="DOE Joint Genome Institute"/>
            <consortium name="Mycorrhizal Genomics Consortium"/>
            <person name="Kohler A."/>
            <person name="Kuo A."/>
            <person name="Nagy L.G."/>
            <person name="Floudas D."/>
            <person name="Copeland A."/>
            <person name="Barry K.W."/>
            <person name="Cichocki N."/>
            <person name="Veneault-Fourrey C."/>
            <person name="LaButti K."/>
            <person name="Lindquist E.A."/>
            <person name="Lipzen A."/>
            <person name="Lundell T."/>
            <person name="Morin E."/>
            <person name="Murat C."/>
            <person name="Riley R."/>
            <person name="Ohm R."/>
            <person name="Sun H."/>
            <person name="Tunlid A."/>
            <person name="Henrissat B."/>
            <person name="Grigoriev I.V."/>
            <person name="Hibbett D.S."/>
            <person name="Martin F."/>
        </authorList>
    </citation>
    <scope>NUCLEOTIDE SEQUENCE [LARGE SCALE GENOMIC DNA]</scope>
    <source>
        <strain evidence="2">LaAM-08-1</strain>
    </source>
</reference>
<dbReference type="EMBL" id="KN838606">
    <property type="protein sequence ID" value="KIK01461.1"/>
    <property type="molecule type" value="Genomic_DNA"/>
</dbReference>
<evidence type="ECO:0000313" key="2">
    <source>
        <dbReference type="Proteomes" id="UP000054477"/>
    </source>
</evidence>
<evidence type="ECO:0000313" key="1">
    <source>
        <dbReference type="EMBL" id="KIK01461.1"/>
    </source>
</evidence>
<dbReference type="AlphaFoldDB" id="A0A0C9X8X5"/>
<gene>
    <name evidence="1" type="ORF">K443DRAFT_564794</name>
</gene>
<organism evidence="1 2">
    <name type="scientific">Laccaria amethystina LaAM-08-1</name>
    <dbReference type="NCBI Taxonomy" id="1095629"/>
    <lineage>
        <taxon>Eukaryota</taxon>
        <taxon>Fungi</taxon>
        <taxon>Dikarya</taxon>
        <taxon>Basidiomycota</taxon>
        <taxon>Agaricomycotina</taxon>
        <taxon>Agaricomycetes</taxon>
        <taxon>Agaricomycetidae</taxon>
        <taxon>Agaricales</taxon>
        <taxon>Agaricineae</taxon>
        <taxon>Hydnangiaceae</taxon>
        <taxon>Laccaria</taxon>
    </lineage>
</organism>